<gene>
    <name evidence="10" type="ORF">NDU88_000416</name>
</gene>
<evidence type="ECO:0000256" key="7">
    <source>
        <dbReference type="ARBA" id="ARBA00022884"/>
    </source>
</evidence>
<evidence type="ECO:0000256" key="6">
    <source>
        <dbReference type="ARBA" id="ARBA00022816"/>
    </source>
</evidence>
<dbReference type="GO" id="GO:0003729">
    <property type="term" value="F:mRNA binding"/>
    <property type="evidence" value="ECO:0007669"/>
    <property type="project" value="InterPro"/>
</dbReference>
<protein>
    <recommendedName>
        <fullName evidence="4">UAP56-interacting factor</fullName>
    </recommendedName>
    <alternativeName>
        <fullName evidence="9">Forty-two-three domain-containing protein 1</fullName>
    </alternativeName>
</protein>
<keyword evidence="6" id="KW-0509">mRNA transport</keyword>
<accession>A0AAV7L8J1</accession>
<dbReference type="GO" id="GO:0016607">
    <property type="term" value="C:nuclear speck"/>
    <property type="evidence" value="ECO:0007669"/>
    <property type="project" value="UniProtKB-SubCell"/>
</dbReference>
<dbReference type="InterPro" id="IPR009782">
    <property type="entry name" value="FYTTD1"/>
</dbReference>
<evidence type="ECO:0000313" key="11">
    <source>
        <dbReference type="Proteomes" id="UP001066276"/>
    </source>
</evidence>
<dbReference type="PANTHER" id="PTHR21038:SF2">
    <property type="entry name" value="UAP56-INTERACTING FACTOR"/>
    <property type="match status" value="1"/>
</dbReference>
<keyword evidence="11" id="KW-1185">Reference proteome</keyword>
<evidence type="ECO:0000256" key="9">
    <source>
        <dbReference type="ARBA" id="ARBA00030067"/>
    </source>
</evidence>
<keyword evidence="8" id="KW-0539">Nucleus</keyword>
<comment type="subcellular location">
    <subcellularLocation>
        <location evidence="1">Nucleus speckle</location>
    </subcellularLocation>
    <subcellularLocation>
        <location evidence="2">Nucleus</location>
        <location evidence="2">Nucleoplasm</location>
    </subcellularLocation>
</comment>
<organism evidence="10 11">
    <name type="scientific">Pleurodeles waltl</name>
    <name type="common">Iberian ribbed newt</name>
    <dbReference type="NCBI Taxonomy" id="8319"/>
    <lineage>
        <taxon>Eukaryota</taxon>
        <taxon>Metazoa</taxon>
        <taxon>Chordata</taxon>
        <taxon>Craniata</taxon>
        <taxon>Vertebrata</taxon>
        <taxon>Euteleostomi</taxon>
        <taxon>Amphibia</taxon>
        <taxon>Batrachia</taxon>
        <taxon>Caudata</taxon>
        <taxon>Salamandroidea</taxon>
        <taxon>Salamandridae</taxon>
        <taxon>Pleurodelinae</taxon>
        <taxon>Pleurodeles</taxon>
    </lineage>
</organism>
<dbReference type="GO" id="GO:0006406">
    <property type="term" value="P:mRNA export from nucleus"/>
    <property type="evidence" value="ECO:0007669"/>
    <property type="project" value="InterPro"/>
</dbReference>
<dbReference type="Proteomes" id="UP001066276">
    <property type="component" value="Chromosome 11"/>
</dbReference>
<evidence type="ECO:0000313" key="10">
    <source>
        <dbReference type="EMBL" id="KAJ1087234.1"/>
    </source>
</evidence>
<comment type="similarity">
    <text evidence="3">Belongs to the UIF family.</text>
</comment>
<comment type="caution">
    <text evidence="10">The sequence shown here is derived from an EMBL/GenBank/DDBJ whole genome shotgun (WGS) entry which is preliminary data.</text>
</comment>
<dbReference type="Pfam" id="PF07078">
    <property type="entry name" value="FYTT"/>
    <property type="match status" value="1"/>
</dbReference>
<dbReference type="AlphaFoldDB" id="A0AAV7L8J1"/>
<evidence type="ECO:0000256" key="2">
    <source>
        <dbReference type="ARBA" id="ARBA00004642"/>
    </source>
</evidence>
<evidence type="ECO:0000256" key="5">
    <source>
        <dbReference type="ARBA" id="ARBA00022448"/>
    </source>
</evidence>
<name>A0AAV7L8J1_PLEWA</name>
<dbReference type="PANTHER" id="PTHR21038">
    <property type="entry name" value="40-2-3 PROTEIN-RELATED"/>
    <property type="match status" value="1"/>
</dbReference>
<proteinExistence type="inferred from homology"/>
<evidence type="ECO:0000256" key="1">
    <source>
        <dbReference type="ARBA" id="ARBA00004324"/>
    </source>
</evidence>
<sequence length="352" mass="39130">MMSGRIVTASPAPAGACVTEGGRAGVLWEGSFGSRGEVESGADGRAAMSGLGFGAAALNGSEGGDVVDKIDMSLDDIIRMNRAQQRKLNSRFYPYANGGFRPGGSRWRFQQQKGFGRGRYGYRWRIMPGRRRPYRVRTGLAAWKASNFREGVSPLSRLPLSERSIQRPMYKRSITPPRSPEWRKPMPGLQWPLPRRDNLSSAMAYSGSTMSYNGYKLEEQRENRQATFLSRSGLKVQTQLENDLHLDQPSDTRPCPWRTSTTSGGILTVSIENPAALELTINPVHRLSRSILPPFLIKDPSQQKAPKGVALQFDINSIGKQTGITLNERFRILKEQRITLSPGKGTRFVTVE</sequence>
<evidence type="ECO:0000256" key="8">
    <source>
        <dbReference type="ARBA" id="ARBA00023242"/>
    </source>
</evidence>
<dbReference type="EMBL" id="JANPWB010000015">
    <property type="protein sequence ID" value="KAJ1087234.1"/>
    <property type="molecule type" value="Genomic_DNA"/>
</dbReference>
<reference evidence="10" key="1">
    <citation type="journal article" date="2022" name="bioRxiv">
        <title>Sequencing and chromosome-scale assembly of the giantPleurodeles waltlgenome.</title>
        <authorList>
            <person name="Brown T."/>
            <person name="Elewa A."/>
            <person name="Iarovenko S."/>
            <person name="Subramanian E."/>
            <person name="Araus A.J."/>
            <person name="Petzold A."/>
            <person name="Susuki M."/>
            <person name="Suzuki K.-i.T."/>
            <person name="Hayashi T."/>
            <person name="Toyoda A."/>
            <person name="Oliveira C."/>
            <person name="Osipova E."/>
            <person name="Leigh N.D."/>
            <person name="Simon A."/>
            <person name="Yun M.H."/>
        </authorList>
    </citation>
    <scope>NUCLEOTIDE SEQUENCE</scope>
    <source>
        <strain evidence="10">20211129_DDA</strain>
        <tissue evidence="10">Liver</tissue>
    </source>
</reference>
<evidence type="ECO:0000256" key="4">
    <source>
        <dbReference type="ARBA" id="ARBA00020622"/>
    </source>
</evidence>
<evidence type="ECO:0000256" key="3">
    <source>
        <dbReference type="ARBA" id="ARBA00010722"/>
    </source>
</evidence>
<keyword evidence="5" id="KW-0813">Transport</keyword>
<keyword evidence="7" id="KW-0694">RNA-binding</keyword>